<accession>A0A4Y8CRY4</accession>
<dbReference type="AlphaFoldDB" id="A0A4Y8CRY4"/>
<organism evidence="3 4">
    <name type="scientific">Botryotinia calthae</name>
    <dbReference type="NCBI Taxonomy" id="38488"/>
    <lineage>
        <taxon>Eukaryota</taxon>
        <taxon>Fungi</taxon>
        <taxon>Dikarya</taxon>
        <taxon>Ascomycota</taxon>
        <taxon>Pezizomycotina</taxon>
        <taxon>Leotiomycetes</taxon>
        <taxon>Helotiales</taxon>
        <taxon>Sclerotiniaceae</taxon>
        <taxon>Botryotinia</taxon>
    </lineage>
</organism>
<dbReference type="GO" id="GO:0031380">
    <property type="term" value="C:nuclear RNA-directed RNA polymerase complex"/>
    <property type="evidence" value="ECO:0007669"/>
    <property type="project" value="TreeGrafter"/>
</dbReference>
<dbReference type="EMBL" id="PHWZ01000367">
    <property type="protein sequence ID" value="TEY43602.1"/>
    <property type="molecule type" value="Genomic_DNA"/>
</dbReference>
<feature type="region of interest" description="Disordered" evidence="1">
    <location>
        <begin position="528"/>
        <end position="565"/>
    </location>
</feature>
<dbReference type="SUPFAM" id="SSF52540">
    <property type="entry name" value="P-loop containing nucleoside triphosphate hydrolases"/>
    <property type="match status" value="1"/>
</dbReference>
<dbReference type="Gene3D" id="3.40.50.300">
    <property type="entry name" value="P-loop containing nucleotide triphosphate hydrolases"/>
    <property type="match status" value="1"/>
</dbReference>
<dbReference type="InterPro" id="IPR027417">
    <property type="entry name" value="P-loop_NTPase"/>
</dbReference>
<dbReference type="Pfam" id="PF13086">
    <property type="entry name" value="AAA_11"/>
    <property type="match status" value="1"/>
</dbReference>
<dbReference type="InterPro" id="IPR041677">
    <property type="entry name" value="DNA2/NAM7_AAA_11"/>
</dbReference>
<feature type="region of interest" description="Disordered" evidence="1">
    <location>
        <begin position="128"/>
        <end position="213"/>
    </location>
</feature>
<feature type="compositionally biased region" description="Polar residues" evidence="1">
    <location>
        <begin position="187"/>
        <end position="200"/>
    </location>
</feature>
<keyword evidence="4" id="KW-1185">Reference proteome</keyword>
<evidence type="ECO:0000256" key="1">
    <source>
        <dbReference type="SAM" id="MobiDB-lite"/>
    </source>
</evidence>
<dbReference type="Proteomes" id="UP000297299">
    <property type="component" value="Unassembled WGS sequence"/>
</dbReference>
<dbReference type="GO" id="GO:0031048">
    <property type="term" value="P:regulatory ncRNA-mediated heterochromatin formation"/>
    <property type="evidence" value="ECO:0007669"/>
    <property type="project" value="TreeGrafter"/>
</dbReference>
<feature type="compositionally biased region" description="Acidic residues" evidence="1">
    <location>
        <begin position="539"/>
        <end position="565"/>
    </location>
</feature>
<dbReference type="PANTHER" id="PTHR10887">
    <property type="entry name" value="DNA2/NAM7 HELICASE FAMILY"/>
    <property type="match status" value="1"/>
</dbReference>
<sequence>MEYRSYAAKRNFSSTKELETILNVGLIVEAMWDNMNIASHYSKEVMHTAIVGVKDVVGNRIFYILVSRSDEFTMPPTPSGTTLKVQFMPKTAESRRKKPFDETMIAESFGVEYNSNVAYNMKRLTVKNKGKGKQPGQNDGEEKTTLAAGGPAVDPATGEPAVDSSTATVDADAMEIEDPTPAEASKNKNQTRNKGNGNSNKLQKQQAKVKPVKKEPAFPMYSCRVIELANSPGDICIAVKISDKVLDASFVDDHFSRMIAVEKQAFNDFRDACNFNGPQRDFWQGVFGSTKFMTMLQGPPGTGKTTTVASVTLCFALLRIKTLLTAPSNTAAQECMRNLVGHLKTLYQVFPESEEWFKVIYLPTGAATRRDVSKQDDIDAETVPDMVADGEKPAEDEEFEKKNAQTWLSRRSQIKAGQNIGSKQQRIFIELTKAMTKKISEDSAIRIVVCTSSTSALLEEYKWTPWAVLIDEYSAGSEPDSYVPLAFKPRRGVLAGDHEKRKLVTRSSGHNDMHPDIAELPTNLTYNCLENDSDKEGVDSGDDDDDEAPEVEDKDGDLEVDVDRL</sequence>
<dbReference type="InterPro" id="IPR045055">
    <property type="entry name" value="DNA2/NAM7-like"/>
</dbReference>
<evidence type="ECO:0000313" key="4">
    <source>
        <dbReference type="Proteomes" id="UP000297299"/>
    </source>
</evidence>
<dbReference type="STRING" id="38488.A0A4Y8CRY4"/>
<evidence type="ECO:0000259" key="2">
    <source>
        <dbReference type="Pfam" id="PF13086"/>
    </source>
</evidence>
<evidence type="ECO:0000313" key="3">
    <source>
        <dbReference type="EMBL" id="TEY43602.1"/>
    </source>
</evidence>
<dbReference type="PANTHER" id="PTHR10887:SF341">
    <property type="entry name" value="NFX1-TYPE ZINC FINGER-CONTAINING PROTEIN 1"/>
    <property type="match status" value="1"/>
</dbReference>
<proteinExistence type="predicted"/>
<dbReference type="OrthoDB" id="3564945at2759"/>
<name>A0A4Y8CRY4_9HELO</name>
<gene>
    <name evidence="3" type="ORF">BOTCAL_0368g00010</name>
</gene>
<feature type="domain" description="DNA2/NAM7 helicase helicase" evidence="2">
    <location>
        <begin position="275"/>
        <end position="499"/>
    </location>
</feature>
<comment type="caution">
    <text evidence="3">The sequence shown here is derived from an EMBL/GenBank/DDBJ whole genome shotgun (WGS) entry which is preliminary data.</text>
</comment>
<reference evidence="3 4" key="1">
    <citation type="submission" date="2017-11" db="EMBL/GenBank/DDBJ databases">
        <title>Comparative genomics of Botrytis spp.</title>
        <authorList>
            <person name="Valero-Jimenez C.A."/>
            <person name="Tapia P."/>
            <person name="Veloso J."/>
            <person name="Silva-Moreno E."/>
            <person name="Staats M."/>
            <person name="Valdes J.H."/>
            <person name="Van Kan J.A.L."/>
        </authorList>
    </citation>
    <scope>NUCLEOTIDE SEQUENCE [LARGE SCALE GENOMIC DNA]</scope>
    <source>
        <strain evidence="3 4">MUCL2830</strain>
    </source>
</reference>
<protein>
    <recommendedName>
        <fullName evidence="2">DNA2/NAM7 helicase helicase domain-containing protein</fullName>
    </recommendedName>
</protein>
<dbReference type="GO" id="GO:0004386">
    <property type="term" value="F:helicase activity"/>
    <property type="evidence" value="ECO:0007669"/>
    <property type="project" value="InterPro"/>
</dbReference>